<dbReference type="RefSeq" id="WP_116062054.1">
    <property type="nucleotide sequence ID" value="NZ_QRDZ01000014.1"/>
</dbReference>
<feature type="transmembrane region" description="Helical" evidence="7">
    <location>
        <begin position="140"/>
        <end position="159"/>
    </location>
</feature>
<dbReference type="EMBL" id="QRDZ01000014">
    <property type="protein sequence ID" value="RED75739.1"/>
    <property type="molecule type" value="Genomic_DNA"/>
</dbReference>
<dbReference type="PANTHER" id="PTHR32243">
    <property type="entry name" value="MALTOSE TRANSPORT SYSTEM PERMEASE-RELATED"/>
    <property type="match status" value="1"/>
</dbReference>
<dbReference type="Proteomes" id="UP000256977">
    <property type="component" value="Unassembled WGS sequence"/>
</dbReference>
<dbReference type="OrthoDB" id="153186at2"/>
<dbReference type="AlphaFoldDB" id="A0A3D9JPL6"/>
<name>A0A3D9JPL6_9BACL</name>
<evidence type="ECO:0000313" key="10">
    <source>
        <dbReference type="Proteomes" id="UP000256977"/>
    </source>
</evidence>
<keyword evidence="4 7" id="KW-0812">Transmembrane</keyword>
<dbReference type="GO" id="GO:0005886">
    <property type="term" value="C:plasma membrane"/>
    <property type="evidence" value="ECO:0007669"/>
    <property type="project" value="UniProtKB-SubCell"/>
</dbReference>
<comment type="caution">
    <text evidence="9">The sequence shown here is derived from an EMBL/GenBank/DDBJ whole genome shotgun (WGS) entry which is preliminary data.</text>
</comment>
<keyword evidence="5 7" id="KW-1133">Transmembrane helix</keyword>
<dbReference type="Pfam" id="PF00528">
    <property type="entry name" value="BPD_transp_1"/>
    <property type="match status" value="1"/>
</dbReference>
<dbReference type="InterPro" id="IPR050901">
    <property type="entry name" value="BP-dep_ABC_trans_perm"/>
</dbReference>
<gene>
    <name evidence="9" type="ORF">DFP98_114100</name>
</gene>
<comment type="similarity">
    <text evidence="7">Belongs to the binding-protein-dependent transport system permease family.</text>
</comment>
<dbReference type="PROSITE" id="PS50928">
    <property type="entry name" value="ABC_TM1"/>
    <property type="match status" value="1"/>
</dbReference>
<sequence length="274" mass="30789">MVKHRRLVNLSKEVFAWLLSLVILVPFLMVLLNSVKSVTEAATMNLSLPSEFLFSNYLEVLKDKRIYSSFFNSLFLSTAASLITLVVSAMAAFVISRNRTRLNMVVYSIFLLGLVAPMNYVTTMKVMQMLNIINTYTGAYLLYSAIFIPFTVFLYFGFIGSIPKELDESAVIDGCGGGRLFFQVIFPLLKPVTVTAIIINFLNCWNDFIIPLYFLNSSDKWGMIMVMYNYFSTYISSWNLVSAAMILNLLPIIVVYAIGQKYIISGMTAGAVKG</sequence>
<feature type="domain" description="ABC transmembrane type-1" evidence="8">
    <location>
        <begin position="70"/>
        <end position="259"/>
    </location>
</feature>
<dbReference type="InterPro" id="IPR000515">
    <property type="entry name" value="MetI-like"/>
</dbReference>
<evidence type="ECO:0000256" key="5">
    <source>
        <dbReference type="ARBA" id="ARBA00022989"/>
    </source>
</evidence>
<protein>
    <submittedName>
        <fullName evidence="9">Raffinose/stachyose/melibiose transport system permease protein</fullName>
    </submittedName>
</protein>
<dbReference type="PANTHER" id="PTHR32243:SF24">
    <property type="entry name" value="DIACETYLCHITOBIOSE UPTAKE SYSTEM PERMEASE PROTEIN NGCG"/>
    <property type="match status" value="1"/>
</dbReference>
<reference evidence="9 10" key="1">
    <citation type="submission" date="2018-07" db="EMBL/GenBank/DDBJ databases">
        <title>Genomic Encyclopedia of Type Strains, Phase III (KMG-III): the genomes of soil and plant-associated and newly described type strains.</title>
        <authorList>
            <person name="Whitman W."/>
        </authorList>
    </citation>
    <scope>NUCLEOTIDE SEQUENCE [LARGE SCALE GENOMIC DNA]</scope>
    <source>
        <strain evidence="9 10">CECT 7287</strain>
    </source>
</reference>
<dbReference type="GO" id="GO:0055085">
    <property type="term" value="P:transmembrane transport"/>
    <property type="evidence" value="ECO:0007669"/>
    <property type="project" value="InterPro"/>
</dbReference>
<keyword evidence="3" id="KW-1003">Cell membrane</keyword>
<evidence type="ECO:0000256" key="6">
    <source>
        <dbReference type="ARBA" id="ARBA00023136"/>
    </source>
</evidence>
<evidence type="ECO:0000256" key="2">
    <source>
        <dbReference type="ARBA" id="ARBA00022448"/>
    </source>
</evidence>
<evidence type="ECO:0000256" key="4">
    <source>
        <dbReference type="ARBA" id="ARBA00022692"/>
    </source>
</evidence>
<dbReference type="CDD" id="cd06261">
    <property type="entry name" value="TM_PBP2"/>
    <property type="match status" value="1"/>
</dbReference>
<evidence type="ECO:0000256" key="1">
    <source>
        <dbReference type="ARBA" id="ARBA00004651"/>
    </source>
</evidence>
<proteinExistence type="inferred from homology"/>
<evidence type="ECO:0000256" key="7">
    <source>
        <dbReference type="RuleBase" id="RU363032"/>
    </source>
</evidence>
<dbReference type="InterPro" id="IPR035906">
    <property type="entry name" value="MetI-like_sf"/>
</dbReference>
<feature type="transmembrane region" description="Helical" evidence="7">
    <location>
        <begin position="102"/>
        <end position="120"/>
    </location>
</feature>
<feature type="transmembrane region" description="Helical" evidence="7">
    <location>
        <begin position="235"/>
        <end position="258"/>
    </location>
</feature>
<evidence type="ECO:0000256" key="3">
    <source>
        <dbReference type="ARBA" id="ARBA00022475"/>
    </source>
</evidence>
<dbReference type="SUPFAM" id="SSF161098">
    <property type="entry name" value="MetI-like"/>
    <property type="match status" value="1"/>
</dbReference>
<accession>A0A3D9JPL6</accession>
<keyword evidence="10" id="KW-1185">Reference proteome</keyword>
<dbReference type="Gene3D" id="1.10.3720.10">
    <property type="entry name" value="MetI-like"/>
    <property type="match status" value="1"/>
</dbReference>
<feature type="transmembrane region" description="Helical" evidence="7">
    <location>
        <begin position="74"/>
        <end position="95"/>
    </location>
</feature>
<comment type="subcellular location">
    <subcellularLocation>
        <location evidence="1 7">Cell membrane</location>
        <topology evidence="1 7">Multi-pass membrane protein</topology>
    </subcellularLocation>
</comment>
<evidence type="ECO:0000313" key="9">
    <source>
        <dbReference type="EMBL" id="RED75739.1"/>
    </source>
</evidence>
<organism evidence="9 10">
    <name type="scientific">Cohnella phaseoli</name>
    <dbReference type="NCBI Taxonomy" id="456490"/>
    <lineage>
        <taxon>Bacteria</taxon>
        <taxon>Bacillati</taxon>
        <taxon>Bacillota</taxon>
        <taxon>Bacilli</taxon>
        <taxon>Bacillales</taxon>
        <taxon>Paenibacillaceae</taxon>
        <taxon>Cohnella</taxon>
    </lineage>
</organism>
<keyword evidence="2 7" id="KW-0813">Transport</keyword>
<evidence type="ECO:0000259" key="8">
    <source>
        <dbReference type="PROSITE" id="PS50928"/>
    </source>
</evidence>
<keyword evidence="6 7" id="KW-0472">Membrane</keyword>